<dbReference type="EC" id="3.2.1.54" evidence="4"/>
<protein>
    <submittedName>
        <fullName evidence="4">Glycosidase</fullName>
        <ecNumber evidence="4">3.2.1.54</ecNumber>
    </submittedName>
</protein>
<dbReference type="SMART" id="SM00642">
    <property type="entry name" value="Aamy"/>
    <property type="match status" value="1"/>
</dbReference>
<keyword evidence="1 4" id="KW-0378">Hydrolase</keyword>
<organism evidence="4 5">
    <name type="scientific">Actinoalloteichus hymeniacidonis</name>
    <dbReference type="NCBI Taxonomy" id="340345"/>
    <lineage>
        <taxon>Bacteria</taxon>
        <taxon>Bacillati</taxon>
        <taxon>Actinomycetota</taxon>
        <taxon>Actinomycetes</taxon>
        <taxon>Pseudonocardiales</taxon>
        <taxon>Pseudonocardiaceae</taxon>
        <taxon>Actinoalloteichus</taxon>
    </lineage>
</organism>
<dbReference type="AlphaFoldDB" id="A0AAC9HSN0"/>
<dbReference type="EMBL" id="CP014859">
    <property type="protein sequence ID" value="AOS64236.1"/>
    <property type="molecule type" value="Genomic_DNA"/>
</dbReference>
<dbReference type="CDD" id="cd11354">
    <property type="entry name" value="AmyAc_bac_CMD_like"/>
    <property type="match status" value="1"/>
</dbReference>
<dbReference type="GO" id="GO:0047798">
    <property type="term" value="F:cyclomaltodextrinase activity"/>
    <property type="evidence" value="ECO:0007669"/>
    <property type="project" value="UniProtKB-EC"/>
</dbReference>
<dbReference type="KEGG" id="ahm:TL08_17180"/>
<feature type="domain" description="Glycosyl hydrolase family 13 catalytic" evidence="3">
    <location>
        <begin position="11"/>
        <end position="359"/>
    </location>
</feature>
<dbReference type="PANTHER" id="PTHR10357:SF210">
    <property type="entry name" value="MALTODEXTRIN GLUCOSIDASE"/>
    <property type="match status" value="1"/>
</dbReference>
<dbReference type="Pfam" id="PF00128">
    <property type="entry name" value="Alpha-amylase"/>
    <property type="match status" value="1"/>
</dbReference>
<dbReference type="InterPro" id="IPR006047">
    <property type="entry name" value="GH13_cat_dom"/>
</dbReference>
<sequence>MSWVRHAMWWQVYPLGFLGAPQRQPDPGVEPRRRLTDLVDWLDYLVELGCNGLALGPVFESGTHGYDTIDYRRIDPRLGTESDFDAVLAACRNRGIRVLLDGVFNHVGRDFPPFRDVLARGRDSRFANWFRLDFAATDEPDGFGYADFEGHRKLVALNHAEPAVADHVVEVMSHWLDRGIDGWRLDAAYAVPLPFWRTVGDRVRRAHPHAWLVGEVIHGDYSAWIREGGLDSTTQYELWKAVWSSLHDANLFELSWALERHATFAADFRPLVFLGNHDVSRLASVLADPRLIEHAIVVLCTVPGIVSVYAGDEQRFQGIKEEREGGDDAIRPEFPASPRELAPYGWDTYRRYQQLLGLRRRFPWLVDGRIEIVQVANEQLVYRVTAADESAPGCRWR</sequence>
<evidence type="ECO:0000256" key="2">
    <source>
        <dbReference type="ARBA" id="ARBA00023295"/>
    </source>
</evidence>
<name>A0AAC9HSN0_9PSEU</name>
<gene>
    <name evidence="4" type="ORF">TL08_17180</name>
</gene>
<keyword evidence="2 4" id="KW-0326">Glycosidase</keyword>
<dbReference type="Gene3D" id="3.20.20.80">
    <property type="entry name" value="Glycosidases"/>
    <property type="match status" value="1"/>
</dbReference>
<keyword evidence="5" id="KW-1185">Reference proteome</keyword>
<evidence type="ECO:0000313" key="4">
    <source>
        <dbReference type="EMBL" id="AOS64236.1"/>
    </source>
</evidence>
<evidence type="ECO:0000256" key="1">
    <source>
        <dbReference type="ARBA" id="ARBA00022801"/>
    </source>
</evidence>
<dbReference type="SUPFAM" id="SSF51445">
    <property type="entry name" value="(Trans)glycosidases"/>
    <property type="match status" value="1"/>
</dbReference>
<dbReference type="Proteomes" id="UP000095210">
    <property type="component" value="Chromosome"/>
</dbReference>
<dbReference type="PANTHER" id="PTHR10357">
    <property type="entry name" value="ALPHA-AMYLASE FAMILY MEMBER"/>
    <property type="match status" value="1"/>
</dbReference>
<evidence type="ECO:0000259" key="3">
    <source>
        <dbReference type="SMART" id="SM00642"/>
    </source>
</evidence>
<dbReference type="GO" id="GO:0005975">
    <property type="term" value="P:carbohydrate metabolic process"/>
    <property type="evidence" value="ECO:0007669"/>
    <property type="project" value="InterPro"/>
</dbReference>
<dbReference type="InterPro" id="IPR017853">
    <property type="entry name" value="GH"/>
</dbReference>
<accession>A0AAC9HSN0</accession>
<dbReference type="RefSeq" id="WP_084643177.1">
    <property type="nucleotide sequence ID" value="NZ_CP014859.1"/>
</dbReference>
<proteinExistence type="predicted"/>
<evidence type="ECO:0000313" key="5">
    <source>
        <dbReference type="Proteomes" id="UP000095210"/>
    </source>
</evidence>
<reference evidence="5" key="1">
    <citation type="submission" date="2016-03" db="EMBL/GenBank/DDBJ databases">
        <title>Complete genome sequence of the type strain Actinoalloteichus hymeniacidonis DSM 45092.</title>
        <authorList>
            <person name="Schaffert L."/>
            <person name="Albersmeier A."/>
            <person name="Winkler A."/>
            <person name="Kalinowski J."/>
            <person name="Zotchev S."/>
            <person name="Ruckert C."/>
        </authorList>
    </citation>
    <scope>NUCLEOTIDE SEQUENCE [LARGE SCALE GENOMIC DNA]</scope>
    <source>
        <strain evidence="5">HPA177(T) (DSM 45092(T))</strain>
    </source>
</reference>